<evidence type="ECO:0000313" key="1">
    <source>
        <dbReference type="EMBL" id="KAH7117113.1"/>
    </source>
</evidence>
<evidence type="ECO:0000313" key="2">
    <source>
        <dbReference type="Proteomes" id="UP000700596"/>
    </source>
</evidence>
<proteinExistence type="predicted"/>
<dbReference type="AlphaFoldDB" id="A0A9P9DDF2"/>
<protein>
    <submittedName>
        <fullName evidence="1">Uncharacterized protein</fullName>
    </submittedName>
</protein>
<gene>
    <name evidence="1" type="ORF">B0J11DRAFT_109442</name>
</gene>
<organism evidence="1 2">
    <name type="scientific">Dendryphion nanum</name>
    <dbReference type="NCBI Taxonomy" id="256645"/>
    <lineage>
        <taxon>Eukaryota</taxon>
        <taxon>Fungi</taxon>
        <taxon>Dikarya</taxon>
        <taxon>Ascomycota</taxon>
        <taxon>Pezizomycotina</taxon>
        <taxon>Dothideomycetes</taxon>
        <taxon>Pleosporomycetidae</taxon>
        <taxon>Pleosporales</taxon>
        <taxon>Torulaceae</taxon>
        <taxon>Dendryphion</taxon>
    </lineage>
</organism>
<name>A0A9P9DDF2_9PLEO</name>
<feature type="non-terminal residue" evidence="1">
    <location>
        <position position="1"/>
    </location>
</feature>
<dbReference type="Proteomes" id="UP000700596">
    <property type="component" value="Unassembled WGS sequence"/>
</dbReference>
<reference evidence="1" key="1">
    <citation type="journal article" date="2021" name="Nat. Commun.">
        <title>Genetic determinants of endophytism in the Arabidopsis root mycobiome.</title>
        <authorList>
            <person name="Mesny F."/>
            <person name="Miyauchi S."/>
            <person name="Thiergart T."/>
            <person name="Pickel B."/>
            <person name="Atanasova L."/>
            <person name="Karlsson M."/>
            <person name="Huettel B."/>
            <person name="Barry K.W."/>
            <person name="Haridas S."/>
            <person name="Chen C."/>
            <person name="Bauer D."/>
            <person name="Andreopoulos W."/>
            <person name="Pangilinan J."/>
            <person name="LaButti K."/>
            <person name="Riley R."/>
            <person name="Lipzen A."/>
            <person name="Clum A."/>
            <person name="Drula E."/>
            <person name="Henrissat B."/>
            <person name="Kohler A."/>
            <person name="Grigoriev I.V."/>
            <person name="Martin F.M."/>
            <person name="Hacquard S."/>
        </authorList>
    </citation>
    <scope>NUCLEOTIDE SEQUENCE</scope>
    <source>
        <strain evidence="1">MPI-CAGE-CH-0243</strain>
    </source>
</reference>
<sequence>KKGHIVRHPISSSADVADYHARDIILNVLITLQFCRSRSKNKQGIRSALKGKEETKEKEGVVPFRATVVHVANCSFSNGSVLWRNQHLMLNRIALLSLPLARGYPLQWFLEFPHPLDSAHDLPGMTHAFRLVLVWHLLMGKEGIKCMVAIAFFCFAVAWIDVMINDDPAVLVLSIGKGSGGGHGAGSGVRNLCIFFGLNARCSDA</sequence>
<comment type="caution">
    <text evidence="1">The sequence shown here is derived from an EMBL/GenBank/DDBJ whole genome shotgun (WGS) entry which is preliminary data.</text>
</comment>
<dbReference type="EMBL" id="JAGMWT010000014">
    <property type="protein sequence ID" value="KAH7117113.1"/>
    <property type="molecule type" value="Genomic_DNA"/>
</dbReference>
<keyword evidence="2" id="KW-1185">Reference proteome</keyword>
<accession>A0A9P9DDF2</accession>